<accession>A9MNS8</accession>
<evidence type="ECO:0000313" key="3">
    <source>
        <dbReference type="Proteomes" id="UP000002084"/>
    </source>
</evidence>
<reference evidence="2 3" key="1">
    <citation type="submission" date="2007-11" db="EMBL/GenBank/DDBJ databases">
        <authorList>
            <consortium name="The Salmonella enterica serovar Arizonae Genome Sequencing Project"/>
            <person name="McClelland M."/>
            <person name="Sanderson E.K."/>
            <person name="Porwollik S."/>
            <person name="Spieth J."/>
            <person name="Clifton W.S."/>
            <person name="Fulton R."/>
            <person name="Chunyan W."/>
            <person name="Wollam A."/>
            <person name="Shah N."/>
            <person name="Pepin K."/>
            <person name="Bhonagiri V."/>
            <person name="Nash W."/>
            <person name="Johnson M."/>
            <person name="Thiruvilangam P."/>
            <person name="Wilson R."/>
        </authorList>
    </citation>
    <scope>NUCLEOTIDE SEQUENCE [LARGE SCALE GENOMIC DNA]</scope>
    <source>
        <strain evidence="3">ATCC BAA-731 / CDC346-86 / RSK2980</strain>
    </source>
</reference>
<proteinExistence type="predicted"/>
<sequence length="66" mass="7624">MGNWPVMIGKNNKNLLILFEGILMGSAIYRNIFFCLKKYFINSALLSVSCSLGRYTVRKGERRIYT</sequence>
<evidence type="ECO:0000313" key="2">
    <source>
        <dbReference type="EMBL" id="ABX22560.1"/>
    </source>
</evidence>
<organism evidence="2 3">
    <name type="scientific">Salmonella arizonae (strain ATCC BAA-731 / CDC346-86 / RSK2980)</name>
    <dbReference type="NCBI Taxonomy" id="41514"/>
    <lineage>
        <taxon>Bacteria</taxon>
        <taxon>Pseudomonadati</taxon>
        <taxon>Pseudomonadota</taxon>
        <taxon>Gammaproteobacteria</taxon>
        <taxon>Enterobacterales</taxon>
        <taxon>Enterobacteriaceae</taxon>
        <taxon>Salmonella</taxon>
    </lineage>
</organism>
<dbReference type="AlphaFoldDB" id="A9MNS8"/>
<dbReference type="Proteomes" id="UP000002084">
    <property type="component" value="Chromosome"/>
</dbReference>
<feature type="transmembrane region" description="Helical" evidence="1">
    <location>
        <begin position="15"/>
        <end position="33"/>
    </location>
</feature>
<dbReference type="EMBL" id="CP000880">
    <property type="protein sequence ID" value="ABX22560.1"/>
    <property type="molecule type" value="Genomic_DNA"/>
</dbReference>
<dbReference type="HOGENOM" id="CLU_2828635_0_0_6"/>
<dbReference type="KEGG" id="ses:SARI_02704"/>
<gene>
    <name evidence="2" type="ordered locus">SARI_02704</name>
</gene>
<protein>
    <submittedName>
        <fullName evidence="2">Uncharacterized protein</fullName>
    </submittedName>
</protein>
<keyword evidence="1" id="KW-0472">Membrane</keyword>
<keyword evidence="3" id="KW-1185">Reference proteome</keyword>
<evidence type="ECO:0000256" key="1">
    <source>
        <dbReference type="SAM" id="Phobius"/>
    </source>
</evidence>
<keyword evidence="1" id="KW-0812">Transmembrane</keyword>
<keyword evidence="1" id="KW-1133">Transmembrane helix</keyword>
<name>A9MNS8_SALAR</name>